<reference evidence="5 6" key="1">
    <citation type="journal article" date="2015" name="BMC Genomics">
        <title>Insights from the genome of Ophiocordyceps polyrhachis-furcata to pathogenicity and host specificity in insect fungi.</title>
        <authorList>
            <person name="Wichadakul D."/>
            <person name="Kobmoo N."/>
            <person name="Ingsriswang S."/>
            <person name="Tangphatsornruang S."/>
            <person name="Chantasingh D."/>
            <person name="Luangsa-ard J.J."/>
            <person name="Eurwilaichitr L."/>
        </authorList>
    </citation>
    <scope>NUCLEOTIDE SEQUENCE [LARGE SCALE GENOMIC DNA]</scope>
    <source>
        <strain evidence="5 6">BCC 54312</strain>
    </source>
</reference>
<dbReference type="AlphaFoldDB" id="A0A367L110"/>
<feature type="compositionally biased region" description="Basic and acidic residues" evidence="3">
    <location>
        <begin position="108"/>
        <end position="130"/>
    </location>
</feature>
<feature type="compositionally biased region" description="Acidic residues" evidence="3">
    <location>
        <begin position="142"/>
        <end position="156"/>
    </location>
</feature>
<dbReference type="PANTHER" id="PTHR13495">
    <property type="entry name" value="NEFA-INTERACTING NUCLEAR PROTEIN NIP30"/>
    <property type="match status" value="1"/>
</dbReference>
<comment type="caution">
    <text evidence="5">The sequence shown here is derived from an EMBL/GenBank/DDBJ whole genome shotgun (WGS) entry which is preliminary data.</text>
</comment>
<name>A0A367L110_9HYPO</name>
<evidence type="ECO:0000256" key="2">
    <source>
        <dbReference type="ARBA" id="ARBA00023242"/>
    </source>
</evidence>
<feature type="region of interest" description="Disordered" evidence="3">
    <location>
        <begin position="212"/>
        <end position="232"/>
    </location>
</feature>
<protein>
    <recommendedName>
        <fullName evidence="4">FAM192A/Fyv6 N-terminal domain-containing protein</fullName>
    </recommendedName>
</protein>
<dbReference type="EMBL" id="LKCN02000023">
    <property type="protein sequence ID" value="RCI07902.1"/>
    <property type="molecule type" value="Genomic_DNA"/>
</dbReference>
<evidence type="ECO:0000313" key="6">
    <source>
        <dbReference type="Proteomes" id="UP000253664"/>
    </source>
</evidence>
<feature type="region of interest" description="Disordered" evidence="3">
    <location>
        <begin position="16"/>
        <end position="41"/>
    </location>
</feature>
<feature type="domain" description="FAM192A/Fyv6 N-terminal" evidence="4">
    <location>
        <begin position="37"/>
        <end position="133"/>
    </location>
</feature>
<dbReference type="GO" id="GO:0005634">
    <property type="term" value="C:nucleus"/>
    <property type="evidence" value="ECO:0007669"/>
    <property type="project" value="UniProtKB-SubCell"/>
</dbReference>
<dbReference type="InterPro" id="IPR019331">
    <property type="entry name" value="FAM192A/Fyv6_N"/>
</dbReference>
<accession>A0A367L110</accession>
<keyword evidence="6" id="KW-1185">Reference proteome</keyword>
<evidence type="ECO:0000256" key="3">
    <source>
        <dbReference type="SAM" id="MobiDB-lite"/>
    </source>
</evidence>
<gene>
    <name evidence="5" type="ORF">L249_5783</name>
</gene>
<dbReference type="STRING" id="1330021.A0A367L110"/>
<feature type="compositionally biased region" description="Basic and acidic residues" evidence="3">
    <location>
        <begin position="212"/>
        <end position="224"/>
    </location>
</feature>
<dbReference type="PANTHER" id="PTHR13495:SF0">
    <property type="entry name" value="PSME3-INTERACTING PROTEIN"/>
    <property type="match status" value="1"/>
</dbReference>
<organism evidence="5 6">
    <name type="scientific">Ophiocordyceps polyrhachis-furcata BCC 54312</name>
    <dbReference type="NCBI Taxonomy" id="1330021"/>
    <lineage>
        <taxon>Eukaryota</taxon>
        <taxon>Fungi</taxon>
        <taxon>Dikarya</taxon>
        <taxon>Ascomycota</taxon>
        <taxon>Pezizomycotina</taxon>
        <taxon>Sordariomycetes</taxon>
        <taxon>Hypocreomycetidae</taxon>
        <taxon>Hypocreales</taxon>
        <taxon>Ophiocordycipitaceae</taxon>
        <taxon>Ophiocordyceps</taxon>
    </lineage>
</organism>
<feature type="region of interest" description="Disordered" evidence="3">
    <location>
        <begin position="103"/>
        <end position="191"/>
    </location>
</feature>
<keyword evidence="2" id="KW-0539">Nucleus</keyword>
<comment type="subcellular location">
    <subcellularLocation>
        <location evidence="1">Nucleus</location>
    </subcellularLocation>
</comment>
<evidence type="ECO:0000313" key="5">
    <source>
        <dbReference type="EMBL" id="RCI07902.1"/>
    </source>
</evidence>
<sequence>MASGFVSGGTIGEKAAAAAAAADEADQQRPPLTAAGSHKAEWEVVQQELAAERKRREEARLKAASGEEKTLYDILQANKAAKQAAFEEKFRLKNQFRALDDDEAEFLDEIREREREEEERVRRETEERVRAFRRARQNSGGGDEDVDDEETKDDDGEGKKKAEAEGEGELDGAEWTVAPVGRKRKRGLKGGRSLVRPKTVVVDAEPVVEPLKGRLEKGKGGREEKRKKKVSTLRQRPLKLPLIQPSTCSSGTTMEAARRSSSGLMWKRLMRSAKRASTTIGEAQMSSLVVAYGGDLASDVVCQLAPVEEAT</sequence>
<evidence type="ECO:0000256" key="1">
    <source>
        <dbReference type="ARBA" id="ARBA00004123"/>
    </source>
</evidence>
<dbReference type="Pfam" id="PF10187">
    <property type="entry name" value="FAM192A_Fyv6_N"/>
    <property type="match status" value="1"/>
</dbReference>
<proteinExistence type="predicted"/>
<dbReference type="InterPro" id="IPR039845">
    <property type="entry name" value="FAM192A"/>
</dbReference>
<evidence type="ECO:0000259" key="4">
    <source>
        <dbReference type="Pfam" id="PF10187"/>
    </source>
</evidence>
<dbReference type="OrthoDB" id="75807at2759"/>
<dbReference type="Proteomes" id="UP000253664">
    <property type="component" value="Unassembled WGS sequence"/>
</dbReference>